<proteinExistence type="predicted"/>
<name>A0AAU8BNF3_9VIBR</name>
<dbReference type="EMBL" id="CP115921">
    <property type="protein sequence ID" value="XCD17815.1"/>
    <property type="molecule type" value="Genomic_DNA"/>
</dbReference>
<evidence type="ECO:0000313" key="2">
    <source>
        <dbReference type="EMBL" id="XCD17815.1"/>
    </source>
</evidence>
<accession>A0AAU8BNF3</accession>
<evidence type="ECO:0008006" key="3">
    <source>
        <dbReference type="Google" id="ProtNLM"/>
    </source>
</evidence>
<feature type="compositionally biased region" description="Basic and acidic residues" evidence="1">
    <location>
        <begin position="110"/>
        <end position="123"/>
    </location>
</feature>
<feature type="region of interest" description="Disordered" evidence="1">
    <location>
        <begin position="110"/>
        <end position="130"/>
    </location>
</feature>
<reference evidence="2" key="1">
    <citation type="submission" date="2023-01" db="EMBL/GenBank/DDBJ databases">
        <title>Vibrio sp. CB1-14 genome sequencing.</title>
        <authorList>
            <person name="Otstavnykh N."/>
            <person name="Isaeva M."/>
            <person name="Meleshko D."/>
        </authorList>
    </citation>
    <scope>NUCLEOTIDE SEQUENCE</scope>
    <source>
        <strain evidence="2">CB1-14</strain>
    </source>
</reference>
<organism evidence="2">
    <name type="scientific">Vibrio chaetopteri</name>
    <dbReference type="NCBI Taxonomy" id="3016528"/>
    <lineage>
        <taxon>Bacteria</taxon>
        <taxon>Pseudomonadati</taxon>
        <taxon>Pseudomonadota</taxon>
        <taxon>Gammaproteobacteria</taxon>
        <taxon>Vibrionales</taxon>
        <taxon>Vibrionaceae</taxon>
        <taxon>Vibrio</taxon>
    </lineage>
</organism>
<dbReference type="RefSeq" id="WP_353498988.1">
    <property type="nucleotide sequence ID" value="NZ_CP115921.1"/>
</dbReference>
<sequence>MYIKTKSISVGVKKAVLCTVFFCLTAFDGFSALFKTQVSCQVKQEQIQIAIEADTSHLSIHVKTEPGNDYHWRGSGGVAMFILSKSSFPIDLQDKEGKARFIIDEHCRIKDKKNPPSPLREEGFSASKGA</sequence>
<dbReference type="AlphaFoldDB" id="A0AAU8BNF3"/>
<protein>
    <recommendedName>
        <fullName evidence="3">C-type lysozyme inhibitor domain-containing protein</fullName>
    </recommendedName>
</protein>
<gene>
    <name evidence="2" type="ORF">PG915_21235</name>
</gene>
<evidence type="ECO:0000256" key="1">
    <source>
        <dbReference type="SAM" id="MobiDB-lite"/>
    </source>
</evidence>
<dbReference type="KEGG" id="vck:PG915_21235"/>